<reference evidence="2" key="1">
    <citation type="submission" date="2022-11" db="UniProtKB">
        <authorList>
            <consortium name="WormBaseParasite"/>
        </authorList>
    </citation>
    <scope>IDENTIFICATION</scope>
</reference>
<name>A0AC34QK60_9BILA</name>
<proteinExistence type="predicted"/>
<evidence type="ECO:0000313" key="1">
    <source>
        <dbReference type="Proteomes" id="UP000887576"/>
    </source>
</evidence>
<dbReference type="Proteomes" id="UP000887576">
    <property type="component" value="Unplaced"/>
</dbReference>
<dbReference type="WBParaSite" id="JU765_v2.g17172.t1">
    <property type="protein sequence ID" value="JU765_v2.g17172.t1"/>
    <property type="gene ID" value="JU765_v2.g17172"/>
</dbReference>
<sequence length="200" mass="23060">MKHHQKFNILNDNPGVLIRWFSRWAMSLTVGQQFDFYLLTFDTSYLIANNFRRDLLHVDNNETVYAFLGNCNETGNNNPEEQGYAIVLNKAAIKHLAEKSGDSLVKCFSEKGKICDCLDEIGLKSVNLSSDVNGNAKFMHITRHFTRGEMKITKEKLGTYNDGKEIFEKLSPDMIAFFDINPLEHIILDNFLYRLNKQEI</sequence>
<evidence type="ECO:0000313" key="2">
    <source>
        <dbReference type="WBParaSite" id="JU765_v2.g17172.t1"/>
    </source>
</evidence>
<protein>
    <submittedName>
        <fullName evidence="2">Uncharacterized protein</fullName>
    </submittedName>
</protein>
<accession>A0AC34QK60</accession>
<organism evidence="1 2">
    <name type="scientific">Panagrolaimus sp. JU765</name>
    <dbReference type="NCBI Taxonomy" id="591449"/>
    <lineage>
        <taxon>Eukaryota</taxon>
        <taxon>Metazoa</taxon>
        <taxon>Ecdysozoa</taxon>
        <taxon>Nematoda</taxon>
        <taxon>Chromadorea</taxon>
        <taxon>Rhabditida</taxon>
        <taxon>Tylenchina</taxon>
        <taxon>Panagrolaimomorpha</taxon>
        <taxon>Panagrolaimoidea</taxon>
        <taxon>Panagrolaimidae</taxon>
        <taxon>Panagrolaimus</taxon>
    </lineage>
</organism>